<dbReference type="RefSeq" id="WP_067016265.1">
    <property type="nucleotide sequence ID" value="NZ_FLOB01000004.1"/>
</dbReference>
<dbReference type="EMBL" id="FLOB01000004">
    <property type="protein sequence ID" value="SBS31580.1"/>
    <property type="molecule type" value="Genomic_DNA"/>
</dbReference>
<evidence type="ECO:0000256" key="1">
    <source>
        <dbReference type="SAM" id="SignalP"/>
    </source>
</evidence>
<feature type="chain" id="PRO_5008378987" description="DUF3108 domain-containing protein" evidence="1">
    <location>
        <begin position="25"/>
        <end position="239"/>
    </location>
</feature>
<dbReference type="AlphaFoldDB" id="A0A1A8TE97"/>
<dbReference type="OrthoDB" id="6007799at2"/>
<evidence type="ECO:0000313" key="3">
    <source>
        <dbReference type="Proteomes" id="UP000092544"/>
    </source>
</evidence>
<reference evidence="2 3" key="1">
    <citation type="submission" date="2016-06" db="EMBL/GenBank/DDBJ databases">
        <authorList>
            <person name="Kjaerup R.B."/>
            <person name="Dalgaard T.S."/>
            <person name="Juul-Madsen H.R."/>
        </authorList>
    </citation>
    <scope>NUCLEOTIDE SEQUENCE [LARGE SCALE GENOMIC DNA]</scope>
    <source>
        <strain evidence="2 3">CECT 8886</strain>
    </source>
</reference>
<proteinExistence type="predicted"/>
<organism evidence="2 3">
    <name type="scientific">Marinomonas spartinae</name>
    <dbReference type="NCBI Taxonomy" id="1792290"/>
    <lineage>
        <taxon>Bacteria</taxon>
        <taxon>Pseudomonadati</taxon>
        <taxon>Pseudomonadota</taxon>
        <taxon>Gammaproteobacteria</taxon>
        <taxon>Oceanospirillales</taxon>
        <taxon>Oceanospirillaceae</taxon>
        <taxon>Marinomonas</taxon>
    </lineage>
</organism>
<evidence type="ECO:0000313" key="2">
    <source>
        <dbReference type="EMBL" id="SBS31580.1"/>
    </source>
</evidence>
<keyword evidence="1" id="KW-0732">Signal</keyword>
<keyword evidence="3" id="KW-1185">Reference proteome</keyword>
<evidence type="ECO:0008006" key="4">
    <source>
        <dbReference type="Google" id="ProtNLM"/>
    </source>
</evidence>
<dbReference type="Proteomes" id="UP000092544">
    <property type="component" value="Unassembled WGS sequence"/>
</dbReference>
<protein>
    <recommendedName>
        <fullName evidence="4">DUF3108 domain-containing protein</fullName>
    </recommendedName>
</protein>
<accession>A0A1A8TE97</accession>
<gene>
    <name evidence="2" type="ORF">MSP8886_02171</name>
</gene>
<dbReference type="STRING" id="1792290.MSP8886_02171"/>
<sequence>MIYLKKSLITLATLMIMSLLPVQAASSSNSFLTPYTAVYSTIWSKGINLKIEGKQTLKKAPNNQWDFIFTADSLIASLDERVHFKVKDHQILPIHYQYKSSLLGKKRSAELDFDWHSMKVRNNVKNTPWNMSIVPNTVDKLSVQLQVREDVKLGKKRFSYKIADGGHIKTWTFKRDKQEVIDTKLGRIKAIKVTRTDNLDNGKKSSFWFAPKYDYLLVKLVHKEDGQSYNLDIESFKKG</sequence>
<dbReference type="InterPro" id="IPR021457">
    <property type="entry name" value="DUF3108"/>
</dbReference>
<dbReference type="Pfam" id="PF11306">
    <property type="entry name" value="DUF3108"/>
    <property type="match status" value="1"/>
</dbReference>
<feature type="signal peptide" evidence="1">
    <location>
        <begin position="1"/>
        <end position="24"/>
    </location>
</feature>
<name>A0A1A8TE97_9GAMM</name>